<protein>
    <submittedName>
        <fullName evidence="2">Uncharacterized protein</fullName>
    </submittedName>
</protein>
<keyword evidence="3" id="KW-1185">Reference proteome</keyword>
<dbReference type="Proteomes" id="UP000184268">
    <property type="component" value="Unassembled WGS sequence"/>
</dbReference>
<dbReference type="AlphaFoldDB" id="A0A1M5TSP8"/>
<accession>A0A1M5TSP8</accession>
<name>A0A1M5TSP8_9GAMM</name>
<evidence type="ECO:0000313" key="2">
    <source>
        <dbReference type="EMBL" id="SHH53812.1"/>
    </source>
</evidence>
<evidence type="ECO:0000256" key="1">
    <source>
        <dbReference type="SAM" id="Phobius"/>
    </source>
</evidence>
<sequence length="85" mass="9689">MVEAILQVMAARQLTLPKPRPSSLVASPQPMFNDIALIIRDTRTQVRDIHNLIQKMRSDLDSINRKLNAILILTLVNTLLLLFQQ</sequence>
<evidence type="ECO:0000313" key="3">
    <source>
        <dbReference type="Proteomes" id="UP000184268"/>
    </source>
</evidence>
<reference evidence="2 3" key="1">
    <citation type="submission" date="2016-11" db="EMBL/GenBank/DDBJ databases">
        <authorList>
            <person name="Jaros S."/>
            <person name="Januszkiewicz K."/>
            <person name="Wedrychowicz H."/>
        </authorList>
    </citation>
    <scope>NUCLEOTIDE SEQUENCE [LARGE SCALE GENOMIC DNA]</scope>
    <source>
        <strain evidence="2 3">DSM 16917</strain>
    </source>
</reference>
<keyword evidence="1" id="KW-0472">Membrane</keyword>
<dbReference type="EMBL" id="FQXG01000003">
    <property type="protein sequence ID" value="SHH53812.1"/>
    <property type="molecule type" value="Genomic_DNA"/>
</dbReference>
<gene>
    <name evidence="2" type="ORF">SAMN02745129_2265</name>
</gene>
<keyword evidence="1" id="KW-1133">Transmembrane helix</keyword>
<organism evidence="2 3">
    <name type="scientific">Ferrimonas marina</name>
    <dbReference type="NCBI Taxonomy" id="299255"/>
    <lineage>
        <taxon>Bacteria</taxon>
        <taxon>Pseudomonadati</taxon>
        <taxon>Pseudomonadota</taxon>
        <taxon>Gammaproteobacteria</taxon>
        <taxon>Alteromonadales</taxon>
        <taxon>Ferrimonadaceae</taxon>
        <taxon>Ferrimonas</taxon>
    </lineage>
</organism>
<keyword evidence="1" id="KW-0812">Transmembrane</keyword>
<feature type="transmembrane region" description="Helical" evidence="1">
    <location>
        <begin position="67"/>
        <end position="84"/>
    </location>
</feature>
<proteinExistence type="predicted"/>